<evidence type="ECO:0000259" key="1">
    <source>
        <dbReference type="Pfam" id="PF14111"/>
    </source>
</evidence>
<dbReference type="PANTHER" id="PTHR31286">
    <property type="entry name" value="GLYCINE-RICH CELL WALL STRUCTURAL PROTEIN 1.8-LIKE"/>
    <property type="match status" value="1"/>
</dbReference>
<dbReference type="InterPro" id="IPR025558">
    <property type="entry name" value="DUF4283"/>
</dbReference>
<gene>
    <name evidence="2" type="ORF">CCAM_LOCUS30559</name>
</gene>
<protein>
    <recommendedName>
        <fullName evidence="1">DUF4283 domain-containing protein</fullName>
    </recommendedName>
</protein>
<dbReference type="Pfam" id="PF14111">
    <property type="entry name" value="DUF4283"/>
    <property type="match status" value="1"/>
</dbReference>
<name>A0A484MIL0_9ASTE</name>
<proteinExistence type="predicted"/>
<dbReference type="AlphaFoldDB" id="A0A484MIL0"/>
<dbReference type="EMBL" id="OOIL02003678">
    <property type="protein sequence ID" value="VFQ88783.1"/>
    <property type="molecule type" value="Genomic_DNA"/>
</dbReference>
<reference evidence="2 3" key="1">
    <citation type="submission" date="2018-04" db="EMBL/GenBank/DDBJ databases">
        <authorList>
            <person name="Vogel A."/>
        </authorList>
    </citation>
    <scope>NUCLEOTIDE SEQUENCE [LARGE SCALE GENOMIC DNA]</scope>
</reference>
<dbReference type="OrthoDB" id="1304206at2759"/>
<feature type="non-terminal residue" evidence="2">
    <location>
        <position position="381"/>
    </location>
</feature>
<dbReference type="Proteomes" id="UP000595140">
    <property type="component" value="Unassembled WGS sequence"/>
</dbReference>
<feature type="domain" description="DUF4283" evidence="1">
    <location>
        <begin position="63"/>
        <end position="141"/>
    </location>
</feature>
<keyword evidence="3" id="KW-1185">Reference proteome</keyword>
<accession>A0A484MIL0</accession>
<dbReference type="InterPro" id="IPR040256">
    <property type="entry name" value="At4g02000-like"/>
</dbReference>
<evidence type="ECO:0000313" key="3">
    <source>
        <dbReference type="Proteomes" id="UP000595140"/>
    </source>
</evidence>
<dbReference type="PANTHER" id="PTHR31286:SF179">
    <property type="entry name" value="RNASE H TYPE-1 DOMAIN-CONTAINING PROTEIN"/>
    <property type="match status" value="1"/>
</dbReference>
<sequence>MTSTIGEIQEPNQHLRTNIKKSFADVLGSSQIHQEQKQIGRYKGFPAVSFSVEEVISFSVPYQFALIGRFTKSRPPLEVIKKCFEKIGFKPGFSVGLLAPSLILLNFRCPSEYQQCFKRRIWKINGAEMVVSKWSPNFHPDHENPIFPVWVSLTHLPIHLQEAKALHCIARSIGNLLMMDASTSAKTRPSVARFCVELDISKELPKKIWIDNGGMDFFQDISYENIPDYCCFCRKSGHLTGKCNEKESKQQDSLSSETYKNKEIKGQPLLSKEPILKIPPCDLGPKTNLSSEPVHSPSGAAQKTNTTANSANIELENICPGNHVPTQPEVTVANGSTMITTTVDSKEVLVIEDVPNNGLAVDYPREASHFVTSNPYSNDCT</sequence>
<evidence type="ECO:0000313" key="2">
    <source>
        <dbReference type="EMBL" id="VFQ88783.1"/>
    </source>
</evidence>
<organism evidence="2 3">
    <name type="scientific">Cuscuta campestris</name>
    <dbReference type="NCBI Taxonomy" id="132261"/>
    <lineage>
        <taxon>Eukaryota</taxon>
        <taxon>Viridiplantae</taxon>
        <taxon>Streptophyta</taxon>
        <taxon>Embryophyta</taxon>
        <taxon>Tracheophyta</taxon>
        <taxon>Spermatophyta</taxon>
        <taxon>Magnoliopsida</taxon>
        <taxon>eudicotyledons</taxon>
        <taxon>Gunneridae</taxon>
        <taxon>Pentapetalae</taxon>
        <taxon>asterids</taxon>
        <taxon>lamiids</taxon>
        <taxon>Solanales</taxon>
        <taxon>Convolvulaceae</taxon>
        <taxon>Cuscuteae</taxon>
        <taxon>Cuscuta</taxon>
        <taxon>Cuscuta subgen. Grammica</taxon>
        <taxon>Cuscuta sect. Cleistogrammica</taxon>
    </lineage>
</organism>